<protein>
    <submittedName>
        <fullName evidence="1">Uncharacterized protein</fullName>
    </submittedName>
</protein>
<evidence type="ECO:0000313" key="1">
    <source>
        <dbReference type="EMBL" id="KAK6001534.1"/>
    </source>
</evidence>
<sequence length="247" mass="29433">MRERNQTLDCTPCNNITLDQYIIHLLREEEMIEAMQMIDPEDAAEMGRELEDGLQKPWHYLDKSNTVPNEERLESFRRIKRKTEEAKRLEDVVELLDENAHEHGSLKETPPRSRLRKDSCIKDTTTTIITTITPVKKRRTHRIPSHNGGYTWSQKFYHIKQQSKYDEKDKEIAASKPFSDLVRFGVFQPPEYQFHYYNMTRKKDSLRRLPDNLAYRPLDAARTFADNSDNYFWKMSAKRIWIIVTQH</sequence>
<gene>
    <name evidence="1" type="ORF">QM012_002865</name>
</gene>
<keyword evidence="2" id="KW-1185">Reference proteome</keyword>
<accession>A0ABR0TAR2</accession>
<comment type="caution">
    <text evidence="1">The sequence shown here is derived from an EMBL/GenBank/DDBJ whole genome shotgun (WGS) entry which is preliminary data.</text>
</comment>
<dbReference type="Proteomes" id="UP001341245">
    <property type="component" value="Unassembled WGS sequence"/>
</dbReference>
<proteinExistence type="predicted"/>
<organism evidence="1 2">
    <name type="scientific">Aureobasidium pullulans</name>
    <name type="common">Black yeast</name>
    <name type="synonym">Pullularia pullulans</name>
    <dbReference type="NCBI Taxonomy" id="5580"/>
    <lineage>
        <taxon>Eukaryota</taxon>
        <taxon>Fungi</taxon>
        <taxon>Dikarya</taxon>
        <taxon>Ascomycota</taxon>
        <taxon>Pezizomycotina</taxon>
        <taxon>Dothideomycetes</taxon>
        <taxon>Dothideomycetidae</taxon>
        <taxon>Dothideales</taxon>
        <taxon>Saccotheciaceae</taxon>
        <taxon>Aureobasidium</taxon>
    </lineage>
</organism>
<evidence type="ECO:0000313" key="2">
    <source>
        <dbReference type="Proteomes" id="UP001341245"/>
    </source>
</evidence>
<dbReference type="EMBL" id="JASGXD010000014">
    <property type="protein sequence ID" value="KAK6001534.1"/>
    <property type="molecule type" value="Genomic_DNA"/>
</dbReference>
<reference evidence="1 2" key="1">
    <citation type="submission" date="2023-11" db="EMBL/GenBank/DDBJ databases">
        <title>Draft genome sequence and annotation of the polyextremotolerant black yeast-like fungus Aureobasidium pullulans NRRL 62042.</title>
        <authorList>
            <person name="Dielentheis-Frenken M.R.E."/>
            <person name="Wibberg D."/>
            <person name="Blank L.M."/>
            <person name="Tiso T."/>
        </authorList>
    </citation>
    <scope>NUCLEOTIDE SEQUENCE [LARGE SCALE GENOMIC DNA]</scope>
    <source>
        <strain evidence="1 2">NRRL 62042</strain>
    </source>
</reference>
<name>A0ABR0TAR2_AURPU</name>